<dbReference type="GO" id="GO:0005886">
    <property type="term" value="C:plasma membrane"/>
    <property type="evidence" value="ECO:0007669"/>
    <property type="project" value="UniProtKB-SubCell"/>
</dbReference>
<dbReference type="InterPro" id="IPR044751">
    <property type="entry name" value="Ion_transp-like_CBS"/>
</dbReference>
<gene>
    <name evidence="12" type="ORF">D9V30_02660</name>
</gene>
<evidence type="ECO:0000256" key="6">
    <source>
        <dbReference type="ARBA" id="ARBA00023136"/>
    </source>
</evidence>
<evidence type="ECO:0000256" key="5">
    <source>
        <dbReference type="ARBA" id="ARBA00022989"/>
    </source>
</evidence>
<dbReference type="CDD" id="cd04590">
    <property type="entry name" value="CBS_pair_CorC_HlyC_assoc"/>
    <property type="match status" value="1"/>
</dbReference>
<evidence type="ECO:0000256" key="2">
    <source>
        <dbReference type="ARBA" id="ARBA00022475"/>
    </source>
</evidence>
<keyword evidence="2" id="KW-1003">Cell membrane</keyword>
<dbReference type="InterPro" id="IPR046342">
    <property type="entry name" value="CBS_dom_sf"/>
</dbReference>
<feature type="domain" description="CNNM transmembrane" evidence="11">
    <location>
        <begin position="1"/>
        <end position="202"/>
    </location>
</feature>
<dbReference type="Gene3D" id="3.10.580.10">
    <property type="entry name" value="CBS-domain"/>
    <property type="match status" value="1"/>
</dbReference>
<feature type="transmembrane region" description="Helical" evidence="9">
    <location>
        <begin position="99"/>
        <end position="123"/>
    </location>
</feature>
<dbReference type="SUPFAM" id="SSF54631">
    <property type="entry name" value="CBS-domain pair"/>
    <property type="match status" value="1"/>
</dbReference>
<feature type="domain" description="CBS" evidence="10">
    <location>
        <begin position="220"/>
        <end position="280"/>
    </location>
</feature>
<evidence type="ECO:0000256" key="3">
    <source>
        <dbReference type="ARBA" id="ARBA00022692"/>
    </source>
</evidence>
<evidence type="ECO:0000313" key="12">
    <source>
        <dbReference type="EMBL" id="RLP70428.1"/>
    </source>
</evidence>
<protein>
    <submittedName>
        <fullName evidence="12">HlyC/CorC family transporter</fullName>
    </submittedName>
</protein>
<proteinExistence type="predicted"/>
<evidence type="ECO:0000259" key="10">
    <source>
        <dbReference type="PROSITE" id="PS51371"/>
    </source>
</evidence>
<name>A0A3L6ZRG1_9MICO</name>
<feature type="transmembrane region" description="Helical" evidence="9">
    <location>
        <begin position="6"/>
        <end position="28"/>
    </location>
</feature>
<dbReference type="InterPro" id="IPR002550">
    <property type="entry name" value="CNNM"/>
</dbReference>
<dbReference type="Pfam" id="PF00571">
    <property type="entry name" value="CBS"/>
    <property type="match status" value="2"/>
</dbReference>
<dbReference type="PANTHER" id="PTHR43099">
    <property type="entry name" value="UPF0053 PROTEIN YRKA"/>
    <property type="match status" value="1"/>
</dbReference>
<sequence>MNDWMGIFWLVVLLIGNAFFVGAEFAVISAKRSQIEPLAEKGKRSAKTALWAMEHATLMLATSQLGITICSLLILNVSEPAIHHLLEVPLGLLNLPEQAVGPVAFVITLLLVSYLHVVFGEMVPKNLSFSVPDRAVLFLAPALVWVSKVFRPVIWVLNSLANSVLRLFRVEPKDEAASTFTLDEVQTIVDQSTREGLLTDASGALVNALEFTTKTVRDVALPLDRLVTLSASATPTEVERAVAKNGFSRYIVCDAEGLPSGYVHLKDVLRIDTDRAAHESTAPIPAKRIRQLVSILADADLEDALAVMRRSGSHLARVITPDGTTTGVLFLEDIIEELVGEVEDATQRRR</sequence>
<dbReference type="AlphaFoldDB" id="A0A3L6ZRG1"/>
<keyword evidence="7" id="KW-0129">CBS domain</keyword>
<dbReference type="PANTHER" id="PTHR43099:SF5">
    <property type="entry name" value="HLYC_CORC FAMILY TRANSPORTER"/>
    <property type="match status" value="1"/>
</dbReference>
<keyword evidence="6 8" id="KW-0472">Membrane</keyword>
<evidence type="ECO:0000256" key="8">
    <source>
        <dbReference type="PROSITE-ProRule" id="PRU01193"/>
    </source>
</evidence>
<dbReference type="RefSeq" id="WP_087138043.1">
    <property type="nucleotide sequence ID" value="NZ_JBQDRQ010000037.1"/>
</dbReference>
<feature type="transmembrane region" description="Helical" evidence="9">
    <location>
        <begin position="49"/>
        <end position="75"/>
    </location>
</feature>
<reference evidence="12 13" key="1">
    <citation type="submission" date="2018-10" db="EMBL/GenBank/DDBJ databases">
        <authorList>
            <person name="Li J."/>
        </authorList>
    </citation>
    <scope>NUCLEOTIDE SEQUENCE [LARGE SCALE GENOMIC DNA]</scope>
    <source>
        <strain evidence="12 13">JCM 30549</strain>
    </source>
</reference>
<evidence type="ECO:0000256" key="4">
    <source>
        <dbReference type="ARBA" id="ARBA00022737"/>
    </source>
</evidence>
<keyword evidence="3 8" id="KW-0812">Transmembrane</keyword>
<evidence type="ECO:0000256" key="1">
    <source>
        <dbReference type="ARBA" id="ARBA00004651"/>
    </source>
</evidence>
<evidence type="ECO:0000313" key="13">
    <source>
        <dbReference type="Proteomes" id="UP000275395"/>
    </source>
</evidence>
<comment type="caution">
    <text evidence="12">The sequence shown here is derived from an EMBL/GenBank/DDBJ whole genome shotgun (WGS) entry which is preliminary data.</text>
</comment>
<feature type="domain" description="CBS" evidence="10">
    <location>
        <begin position="288"/>
        <end position="345"/>
    </location>
</feature>
<comment type="subcellular location">
    <subcellularLocation>
        <location evidence="1">Cell membrane</location>
        <topology evidence="1">Multi-pass membrane protein</topology>
    </subcellularLocation>
</comment>
<dbReference type="InterPro" id="IPR051676">
    <property type="entry name" value="UPF0053_domain"/>
</dbReference>
<evidence type="ECO:0000256" key="9">
    <source>
        <dbReference type="SAM" id="Phobius"/>
    </source>
</evidence>
<dbReference type="PROSITE" id="PS51371">
    <property type="entry name" value="CBS"/>
    <property type="match status" value="2"/>
</dbReference>
<keyword evidence="4" id="KW-0677">Repeat</keyword>
<dbReference type="InterPro" id="IPR000644">
    <property type="entry name" value="CBS_dom"/>
</dbReference>
<keyword evidence="5 8" id="KW-1133">Transmembrane helix</keyword>
<dbReference type="PROSITE" id="PS51846">
    <property type="entry name" value="CNNM"/>
    <property type="match status" value="1"/>
</dbReference>
<dbReference type="Proteomes" id="UP000275395">
    <property type="component" value="Unassembled WGS sequence"/>
</dbReference>
<dbReference type="SMART" id="SM00116">
    <property type="entry name" value="CBS"/>
    <property type="match status" value="2"/>
</dbReference>
<evidence type="ECO:0000259" key="11">
    <source>
        <dbReference type="PROSITE" id="PS51846"/>
    </source>
</evidence>
<dbReference type="Pfam" id="PF01595">
    <property type="entry name" value="CNNM"/>
    <property type="match status" value="1"/>
</dbReference>
<accession>A0A3L6ZRG1</accession>
<dbReference type="EMBL" id="RCUW01000002">
    <property type="protein sequence ID" value="RLP70428.1"/>
    <property type="molecule type" value="Genomic_DNA"/>
</dbReference>
<evidence type="ECO:0000256" key="7">
    <source>
        <dbReference type="PROSITE-ProRule" id="PRU00703"/>
    </source>
</evidence>
<organism evidence="12 13">
    <name type="scientific">Mycetocola reblochoni</name>
    <dbReference type="NCBI Taxonomy" id="331618"/>
    <lineage>
        <taxon>Bacteria</taxon>
        <taxon>Bacillati</taxon>
        <taxon>Actinomycetota</taxon>
        <taxon>Actinomycetes</taxon>
        <taxon>Micrococcales</taxon>
        <taxon>Microbacteriaceae</taxon>
        <taxon>Mycetocola</taxon>
    </lineage>
</organism>